<accession>A0A0V1L1T5</accession>
<name>A0A0V1L1T5_9BILA</name>
<comment type="caution">
    <text evidence="2">The sequence shown here is derived from an EMBL/GenBank/DDBJ whole genome shotgun (WGS) entry which is preliminary data.</text>
</comment>
<gene>
    <name evidence="2" type="ORF">T02_5057</name>
</gene>
<reference evidence="2 3" key="1">
    <citation type="submission" date="2015-05" db="EMBL/GenBank/DDBJ databases">
        <title>Evolution of Trichinella species and genotypes.</title>
        <authorList>
            <person name="Korhonen P.K."/>
            <person name="Edoardo P."/>
            <person name="Giuseppe L.R."/>
            <person name="Gasser R.B."/>
        </authorList>
    </citation>
    <scope>NUCLEOTIDE SEQUENCE [LARGE SCALE GENOMIC DNA]</scope>
    <source>
        <strain evidence="2">ISS10</strain>
    </source>
</reference>
<dbReference type="AlphaFoldDB" id="A0A0V1L1T5"/>
<proteinExistence type="predicted"/>
<feature type="chain" id="PRO_5006881456" description="Secreted protein" evidence="1">
    <location>
        <begin position="27"/>
        <end position="111"/>
    </location>
</feature>
<feature type="signal peptide" evidence="1">
    <location>
        <begin position="1"/>
        <end position="26"/>
    </location>
</feature>
<protein>
    <recommendedName>
        <fullName evidence="4">Secreted protein</fullName>
    </recommendedName>
</protein>
<evidence type="ECO:0008006" key="4">
    <source>
        <dbReference type="Google" id="ProtNLM"/>
    </source>
</evidence>
<keyword evidence="1" id="KW-0732">Signal</keyword>
<keyword evidence="3" id="KW-1185">Reference proteome</keyword>
<dbReference type="EMBL" id="JYDW01000167">
    <property type="protein sequence ID" value="KRZ53335.1"/>
    <property type="molecule type" value="Genomic_DNA"/>
</dbReference>
<evidence type="ECO:0000313" key="3">
    <source>
        <dbReference type="Proteomes" id="UP000054721"/>
    </source>
</evidence>
<evidence type="ECO:0000313" key="2">
    <source>
        <dbReference type="EMBL" id="KRZ53335.1"/>
    </source>
</evidence>
<dbReference type="Proteomes" id="UP000054721">
    <property type="component" value="Unassembled WGS sequence"/>
</dbReference>
<sequence length="111" mass="12682">MNRVFLLQICKLQIALLCVALQKFFAEIMQTAKQAIYLFHKILAILETSGSPTFLGCDPLSKTTNRLILNLPLWICRYGQHLRAVKSWTEIVILKSSVIESQLTCSPKNFR</sequence>
<organism evidence="2 3">
    <name type="scientific">Trichinella nativa</name>
    <dbReference type="NCBI Taxonomy" id="6335"/>
    <lineage>
        <taxon>Eukaryota</taxon>
        <taxon>Metazoa</taxon>
        <taxon>Ecdysozoa</taxon>
        <taxon>Nematoda</taxon>
        <taxon>Enoplea</taxon>
        <taxon>Dorylaimia</taxon>
        <taxon>Trichinellida</taxon>
        <taxon>Trichinellidae</taxon>
        <taxon>Trichinella</taxon>
    </lineage>
</organism>
<evidence type="ECO:0000256" key="1">
    <source>
        <dbReference type="SAM" id="SignalP"/>
    </source>
</evidence>